<dbReference type="OrthoDB" id="346910at2759"/>
<dbReference type="GO" id="GO:0000062">
    <property type="term" value="F:fatty-acyl-CoA binding"/>
    <property type="evidence" value="ECO:0007669"/>
    <property type="project" value="InterPro"/>
</dbReference>
<proteinExistence type="inferred from homology"/>
<dbReference type="PANTHER" id="PTHR23310">
    <property type="entry name" value="ACYL-COA-BINDING PROTEIN, ACBP"/>
    <property type="match status" value="1"/>
</dbReference>
<keyword evidence="5" id="KW-1185">Reference proteome</keyword>
<sequence length="103" mass="11558">MSAAKFDDAVKIVGSMPKDGPVQPTQDDQLKFYGLYKQATIGDVNTSRPGMMDFTGKYKWDAWKKNEGLSQDDAKSQYVAALIAILEKHSDQEDAKQWLSQLK</sequence>
<dbReference type="GeneID" id="37023698"/>
<keyword evidence="2" id="KW-0446">Lipid-binding</keyword>
<dbReference type="FunFam" id="1.20.80.10:FF:000010">
    <property type="entry name" value="Acyl-CoA-binding domain-containing protein 5"/>
    <property type="match status" value="1"/>
</dbReference>
<feature type="domain" description="ACB" evidence="3">
    <location>
        <begin position="2"/>
        <end position="91"/>
    </location>
</feature>
<dbReference type="AlphaFoldDB" id="A0A316V6B9"/>
<dbReference type="GO" id="GO:0006631">
    <property type="term" value="P:fatty acid metabolic process"/>
    <property type="evidence" value="ECO:0007669"/>
    <property type="project" value="TreeGrafter"/>
</dbReference>
<evidence type="ECO:0000313" key="5">
    <source>
        <dbReference type="Proteomes" id="UP000245771"/>
    </source>
</evidence>
<dbReference type="PANTHER" id="PTHR23310:SF62">
    <property type="entry name" value="ACYL-COA BINDING PROTEIN 1, ISOFORM A"/>
    <property type="match status" value="1"/>
</dbReference>
<organism evidence="4 5">
    <name type="scientific">Meira miltonrushii</name>
    <dbReference type="NCBI Taxonomy" id="1280837"/>
    <lineage>
        <taxon>Eukaryota</taxon>
        <taxon>Fungi</taxon>
        <taxon>Dikarya</taxon>
        <taxon>Basidiomycota</taxon>
        <taxon>Ustilaginomycotina</taxon>
        <taxon>Exobasidiomycetes</taxon>
        <taxon>Exobasidiales</taxon>
        <taxon>Brachybasidiaceae</taxon>
        <taxon>Meira</taxon>
    </lineage>
</organism>
<evidence type="ECO:0000259" key="3">
    <source>
        <dbReference type="PROSITE" id="PS51228"/>
    </source>
</evidence>
<evidence type="ECO:0000256" key="1">
    <source>
        <dbReference type="ARBA" id="ARBA00005567"/>
    </source>
</evidence>
<accession>A0A316V6B9</accession>
<name>A0A316V6B9_9BASI</name>
<dbReference type="PROSITE" id="PS51228">
    <property type="entry name" value="ACB_2"/>
    <property type="match status" value="1"/>
</dbReference>
<gene>
    <name evidence="4" type="ORF">FA14DRAFT_192081</name>
</gene>
<dbReference type="InterPro" id="IPR035984">
    <property type="entry name" value="Acyl-CoA-binding_sf"/>
</dbReference>
<dbReference type="Proteomes" id="UP000245771">
    <property type="component" value="Unassembled WGS sequence"/>
</dbReference>
<reference evidence="4 5" key="1">
    <citation type="journal article" date="2018" name="Mol. Biol. Evol.">
        <title>Broad Genomic Sampling Reveals a Smut Pathogenic Ancestry of the Fungal Clade Ustilaginomycotina.</title>
        <authorList>
            <person name="Kijpornyongpan T."/>
            <person name="Mondo S.J."/>
            <person name="Barry K."/>
            <person name="Sandor L."/>
            <person name="Lee J."/>
            <person name="Lipzen A."/>
            <person name="Pangilinan J."/>
            <person name="LaButti K."/>
            <person name="Hainaut M."/>
            <person name="Henrissat B."/>
            <person name="Grigoriev I.V."/>
            <person name="Spatafora J.W."/>
            <person name="Aime M.C."/>
        </authorList>
    </citation>
    <scope>NUCLEOTIDE SEQUENCE [LARGE SCALE GENOMIC DNA]</scope>
    <source>
        <strain evidence="4 5">MCA 3882</strain>
    </source>
</reference>
<dbReference type="InParanoid" id="A0A316V6B9"/>
<evidence type="ECO:0000256" key="2">
    <source>
        <dbReference type="ARBA" id="ARBA00023121"/>
    </source>
</evidence>
<dbReference type="STRING" id="1280837.A0A316V6B9"/>
<comment type="similarity">
    <text evidence="1">Belongs to the ACBP family.</text>
</comment>
<dbReference type="SUPFAM" id="SSF47027">
    <property type="entry name" value="Acyl-CoA binding protein"/>
    <property type="match status" value="1"/>
</dbReference>
<evidence type="ECO:0000313" key="4">
    <source>
        <dbReference type="EMBL" id="PWN33046.1"/>
    </source>
</evidence>
<protein>
    <submittedName>
        <fullName evidence="4">Acyl-CoA-binding protein</fullName>
    </submittedName>
</protein>
<dbReference type="FunCoup" id="A0A316V6B9">
    <property type="interactions" value="123"/>
</dbReference>
<dbReference type="EMBL" id="KZ819605">
    <property type="protein sequence ID" value="PWN33046.1"/>
    <property type="molecule type" value="Genomic_DNA"/>
</dbReference>
<dbReference type="RefSeq" id="XP_025353348.1">
    <property type="nucleotide sequence ID" value="XM_025501917.1"/>
</dbReference>
<dbReference type="Pfam" id="PF00887">
    <property type="entry name" value="ACBP"/>
    <property type="match status" value="1"/>
</dbReference>
<dbReference type="InterPro" id="IPR000582">
    <property type="entry name" value="Acyl-CoA-binding_protein"/>
</dbReference>
<dbReference type="InterPro" id="IPR014352">
    <property type="entry name" value="FERM/acyl-CoA-bd_prot_sf"/>
</dbReference>
<dbReference type="Gene3D" id="1.20.80.10">
    <property type="match status" value="1"/>
</dbReference>
<dbReference type="PRINTS" id="PR00689">
    <property type="entry name" value="ACOABINDINGP"/>
</dbReference>